<sequence>MTTKREAELAEAAYPVLSDVLDSLTEAIVQQNKEGIPPSTDDNVQSILSHDNDVKNVAAKAHDLQIRFESLGQEITSFGKSLTKAPKRHNKLVKKGQWLKREIDQNKAEIQLLEDDIAQSKFHDVTIECILQRDSFPERCAKANVQKRKFKKMMEDTDRIIEAHEAE</sequence>
<reference evidence="1 2" key="1">
    <citation type="submission" date="2016-09" db="EMBL/GenBank/DDBJ databases">
        <authorList>
            <person name="Capua I."/>
            <person name="De Benedictis P."/>
            <person name="Joannis T."/>
            <person name="Lombin L.H."/>
            <person name="Cattoli G."/>
        </authorList>
    </citation>
    <scope>NUCLEOTIDE SEQUENCE [LARGE SCALE GENOMIC DNA]</scope>
    <source>
        <strain evidence="1 2">IMI 309357</strain>
    </source>
</reference>
<dbReference type="RefSeq" id="XP_022473447.1">
    <property type="nucleotide sequence ID" value="XM_022619990.1"/>
</dbReference>
<comment type="caution">
    <text evidence="1">The sequence shown here is derived from an EMBL/GenBank/DDBJ whole genome shotgun (WGS) entry which is preliminary data.</text>
</comment>
<protein>
    <submittedName>
        <fullName evidence="1">Uncharacterized protein</fullName>
    </submittedName>
</protein>
<evidence type="ECO:0000313" key="2">
    <source>
        <dbReference type="Proteomes" id="UP000176998"/>
    </source>
</evidence>
<keyword evidence="2" id="KW-1185">Reference proteome</keyword>
<organism evidence="1 2">
    <name type="scientific">Colletotrichum orchidophilum</name>
    <dbReference type="NCBI Taxonomy" id="1209926"/>
    <lineage>
        <taxon>Eukaryota</taxon>
        <taxon>Fungi</taxon>
        <taxon>Dikarya</taxon>
        <taxon>Ascomycota</taxon>
        <taxon>Pezizomycotina</taxon>
        <taxon>Sordariomycetes</taxon>
        <taxon>Hypocreomycetidae</taxon>
        <taxon>Glomerellales</taxon>
        <taxon>Glomerellaceae</taxon>
        <taxon>Colletotrichum</taxon>
    </lineage>
</organism>
<proteinExistence type="predicted"/>
<dbReference type="GeneID" id="34561500"/>
<gene>
    <name evidence="1" type="ORF">CORC01_08359</name>
</gene>
<name>A0A1G4B4G2_9PEZI</name>
<dbReference type="Proteomes" id="UP000176998">
    <property type="component" value="Unassembled WGS sequence"/>
</dbReference>
<accession>A0A1G4B4G2</accession>
<dbReference type="AlphaFoldDB" id="A0A1G4B4G2"/>
<dbReference type="OrthoDB" id="4847521at2759"/>
<evidence type="ECO:0000313" key="1">
    <source>
        <dbReference type="EMBL" id="OHE96287.1"/>
    </source>
</evidence>
<dbReference type="EMBL" id="MJBS01000071">
    <property type="protein sequence ID" value="OHE96287.1"/>
    <property type="molecule type" value="Genomic_DNA"/>
</dbReference>